<feature type="region of interest" description="Disordered" evidence="1">
    <location>
        <begin position="1292"/>
        <end position="1361"/>
    </location>
</feature>
<feature type="region of interest" description="Disordered" evidence="1">
    <location>
        <begin position="735"/>
        <end position="790"/>
    </location>
</feature>
<comment type="caution">
    <text evidence="2">The sequence shown here is derived from an EMBL/GenBank/DDBJ whole genome shotgun (WGS) entry which is preliminary data.</text>
</comment>
<feature type="compositionally biased region" description="Basic residues" evidence="1">
    <location>
        <begin position="735"/>
        <end position="745"/>
    </location>
</feature>
<gene>
    <name evidence="2" type="ORF">ILUMI_20293</name>
</gene>
<feature type="compositionally biased region" description="Basic and acidic residues" evidence="1">
    <location>
        <begin position="920"/>
        <end position="929"/>
    </location>
</feature>
<accession>A0A8K0CL68</accession>
<organism evidence="2 3">
    <name type="scientific">Ignelater luminosus</name>
    <name type="common">Cucubano</name>
    <name type="synonym">Pyrophorus luminosus</name>
    <dbReference type="NCBI Taxonomy" id="2038154"/>
    <lineage>
        <taxon>Eukaryota</taxon>
        <taxon>Metazoa</taxon>
        <taxon>Ecdysozoa</taxon>
        <taxon>Arthropoda</taxon>
        <taxon>Hexapoda</taxon>
        <taxon>Insecta</taxon>
        <taxon>Pterygota</taxon>
        <taxon>Neoptera</taxon>
        <taxon>Endopterygota</taxon>
        <taxon>Coleoptera</taxon>
        <taxon>Polyphaga</taxon>
        <taxon>Elateriformia</taxon>
        <taxon>Elateroidea</taxon>
        <taxon>Elateridae</taxon>
        <taxon>Agrypninae</taxon>
        <taxon>Pyrophorini</taxon>
        <taxon>Ignelater</taxon>
    </lineage>
</organism>
<feature type="region of interest" description="Disordered" evidence="1">
    <location>
        <begin position="585"/>
        <end position="608"/>
    </location>
</feature>
<feature type="compositionally biased region" description="Basic and acidic residues" evidence="1">
    <location>
        <begin position="1331"/>
        <end position="1346"/>
    </location>
</feature>
<dbReference type="OrthoDB" id="6915407at2759"/>
<sequence length="1378" mass="157862">MEEEIAKQIGYFKSQKTVTEEPFHSTAIPRHIYDRIDYIQSLATSEASSLEKEGITTESYNEGDLVQNLETSSDASDLKAASSTELPVSEASLQDQIVQTTEQTVASTTAAPDKTEVVKPKHIYDQIDLLNASEEGQSNFVNDKANTQKLTQDFNQISNQNNNNIPENQKQLSPHPLYQSNLNQISNQNYAPNNQEEKSPIFLYEENLNQDSNQNNIPDDQEQKSPILLYEENLNQNSDQNNTPDDQEQKSPILLYEENLNQNSNENNKPDNQEQKTPILLYEENLNQNNIPENQKQKAPLLLYDLNLNQIPYQNNIPDNRQQKSPILLQAANLNQNPNQNSIPNNLEQKAPLLLYNLNLNQIPNQNNLPNNRQQTLPIPLYKSNLNQVLNQNNIRSDNRQQKSLNLLYEPNLNKENLTNINSINSQPINVMPTSVGQPLPETAALRILLKRRRRPHRPYQIFDVTKFLPTPLPPPILTYSASTVLPKYKTLSEVYYKDEIQPNEQLNVFADVINNIKNSPQEPLSAESSEYVPTIQDSWNAVNTQRSVGKKIKVPPRKIRIKHNDSASSYSTIDNIYKTTSTTTTTTTTTTTAAPRKRRRNKYKNHKPDPQVYEEYLQTVKENAEDFSKLNSKEPETSQTVHSYKKNKQPEITNLKDSYFAEGGSFYNPILNQEIPTGVVLDDVIGLSPPAPVTLSEASTLNTYVVSGMKPPSIGKPYVYSTFRLPQTRIRRKNYYHRIHKRSPVKPSYSEIRRNKPAQSSSESKEEKKEEEEEEEEEEDDYVPKRNRNFHYDVENHRVVYLNKKEEEKEEIVPETQQEEEEEDGVEYLTLTKPEPKPQFVVITTERNGPSFLDYIQQLKSNSNYRVILDPVKTKKPSEKPTEKADLKEMESTTSKQVKTAVPEFLSIVSKLKSAEGYTEIKEKKEKSTTTAAPEEEEEVEAEVEEVGNVQNSPGAAQDSNGFDRMQIFDISEYLPQPKNYSPRTVIDYSKYKTIQRAPVATRHNLSSRYNSEDDELPLRHRDTTQTPILATSEDNIKSGSSEEEVIGNKGIRENNRRNSYSSSEELAEEDVEKSTTQFAEITTTRPTRRRNRKRPTTTTTTPSPTEPTTTLRKRTRTRSRPTTTAETLLEENYSHTQRVVQRRRIPAERVIRQDRKIPSNHKAFYTPIVMNESEGQPKVTVVPVAQRKRKVSRIVPPQQIQLPTNATEKSKMSDKTGEVESGKLVQVQVFQKYDPNKKHGGNYRREEEKKVKEEEDDEEDSSAQAVEVNSVAPIARKKVERLTDVVPKPYAFYSDPTLPKNVNQLKEPKAAESLPSDSEENEFPPNMRHAMEKDYSDESQEEVKINFNKNSETVPSKPVNFVKDPSKRLYFYAPVK</sequence>
<feature type="compositionally biased region" description="Polar residues" evidence="1">
    <location>
        <begin position="1026"/>
        <end position="1041"/>
    </location>
</feature>
<evidence type="ECO:0000313" key="2">
    <source>
        <dbReference type="EMBL" id="KAF2885880.1"/>
    </source>
</evidence>
<feature type="compositionally biased region" description="Basic residues" evidence="1">
    <location>
        <begin position="596"/>
        <end position="606"/>
    </location>
</feature>
<proteinExistence type="predicted"/>
<keyword evidence="3" id="KW-1185">Reference proteome</keyword>
<feature type="compositionally biased region" description="Acidic residues" evidence="1">
    <location>
        <begin position="935"/>
        <end position="947"/>
    </location>
</feature>
<evidence type="ECO:0000256" key="1">
    <source>
        <dbReference type="SAM" id="MobiDB-lite"/>
    </source>
</evidence>
<feature type="compositionally biased region" description="Low complexity" evidence="1">
    <location>
        <begin position="1098"/>
        <end position="1112"/>
    </location>
</feature>
<name>A0A8K0CL68_IGNLU</name>
<feature type="compositionally biased region" description="Acidic residues" evidence="1">
    <location>
        <begin position="818"/>
        <end position="827"/>
    </location>
</feature>
<feature type="region of interest" description="Disordered" evidence="1">
    <location>
        <begin position="871"/>
        <end position="897"/>
    </location>
</feature>
<feature type="compositionally biased region" description="Basic and acidic residues" evidence="1">
    <location>
        <begin position="873"/>
        <end position="892"/>
    </location>
</feature>
<feature type="region of interest" description="Disordered" evidence="1">
    <location>
        <begin position="1001"/>
        <end position="1128"/>
    </location>
</feature>
<reference evidence="2" key="1">
    <citation type="submission" date="2019-08" db="EMBL/GenBank/DDBJ databases">
        <title>The genome of the North American firefly Photinus pyralis.</title>
        <authorList>
            <consortium name="Photinus pyralis genome working group"/>
            <person name="Fallon T.R."/>
            <person name="Sander Lower S.E."/>
            <person name="Weng J.-K."/>
        </authorList>
    </citation>
    <scope>NUCLEOTIDE SEQUENCE</scope>
    <source>
        <strain evidence="2">TRF0915ILg1</strain>
        <tissue evidence="2">Whole body</tissue>
    </source>
</reference>
<feature type="region of interest" description="Disordered" evidence="1">
    <location>
        <begin position="918"/>
        <end position="963"/>
    </location>
</feature>
<feature type="region of interest" description="Disordered" evidence="1">
    <location>
        <begin position="808"/>
        <end position="834"/>
    </location>
</feature>
<feature type="compositionally biased region" description="Polar residues" evidence="1">
    <location>
        <begin position="950"/>
        <end position="962"/>
    </location>
</feature>
<dbReference type="EMBL" id="VTPC01089267">
    <property type="protein sequence ID" value="KAF2885880.1"/>
    <property type="molecule type" value="Genomic_DNA"/>
</dbReference>
<protein>
    <submittedName>
        <fullName evidence="2">Uncharacterized protein</fullName>
    </submittedName>
</protein>
<feature type="compositionally biased region" description="Basic and acidic residues" evidence="1">
    <location>
        <begin position="1245"/>
        <end position="1255"/>
    </location>
</feature>
<evidence type="ECO:0000313" key="3">
    <source>
        <dbReference type="Proteomes" id="UP000801492"/>
    </source>
</evidence>
<feature type="region of interest" description="Disordered" evidence="1">
    <location>
        <begin position="1233"/>
        <end position="1269"/>
    </location>
</feature>
<dbReference type="Proteomes" id="UP000801492">
    <property type="component" value="Unassembled WGS sequence"/>
</dbReference>
<feature type="compositionally biased region" description="Acidic residues" evidence="1">
    <location>
        <begin position="770"/>
        <end position="782"/>
    </location>
</feature>
<feature type="compositionally biased region" description="Basic residues" evidence="1">
    <location>
        <begin position="1088"/>
        <end position="1097"/>
    </location>
</feature>